<dbReference type="PROSITE" id="PS50995">
    <property type="entry name" value="HTH_MARR_2"/>
    <property type="match status" value="1"/>
</dbReference>
<dbReference type="SMART" id="SM00347">
    <property type="entry name" value="HTH_MARR"/>
    <property type="match status" value="1"/>
</dbReference>
<dbReference type="Proteomes" id="UP000619260">
    <property type="component" value="Unassembled WGS sequence"/>
</dbReference>
<dbReference type="InterPro" id="IPR000835">
    <property type="entry name" value="HTH_MarR-typ"/>
</dbReference>
<evidence type="ECO:0000313" key="2">
    <source>
        <dbReference type="EMBL" id="GIJ43437.1"/>
    </source>
</evidence>
<dbReference type="PANTHER" id="PTHR33164">
    <property type="entry name" value="TRANSCRIPTIONAL REGULATOR, MARR FAMILY"/>
    <property type="match status" value="1"/>
</dbReference>
<dbReference type="InterPro" id="IPR039422">
    <property type="entry name" value="MarR/SlyA-like"/>
</dbReference>
<dbReference type="RefSeq" id="WP_239151417.1">
    <property type="nucleotide sequence ID" value="NZ_BOPF01000002.1"/>
</dbReference>
<feature type="domain" description="HTH marR-type" evidence="1">
    <location>
        <begin position="14"/>
        <end position="150"/>
    </location>
</feature>
<dbReference type="InterPro" id="IPR036388">
    <property type="entry name" value="WH-like_DNA-bd_sf"/>
</dbReference>
<proteinExistence type="predicted"/>
<comment type="caution">
    <text evidence="2">The sequence shown here is derived from an EMBL/GenBank/DDBJ whole genome shotgun (WGS) entry which is preliminary data.</text>
</comment>
<dbReference type="InterPro" id="IPR036390">
    <property type="entry name" value="WH_DNA-bd_sf"/>
</dbReference>
<gene>
    <name evidence="2" type="ORF">Val02_03230</name>
</gene>
<organism evidence="2 3">
    <name type="scientific">Virgisporangium aliadipatigenens</name>
    <dbReference type="NCBI Taxonomy" id="741659"/>
    <lineage>
        <taxon>Bacteria</taxon>
        <taxon>Bacillati</taxon>
        <taxon>Actinomycetota</taxon>
        <taxon>Actinomycetes</taxon>
        <taxon>Micromonosporales</taxon>
        <taxon>Micromonosporaceae</taxon>
        <taxon>Virgisporangium</taxon>
    </lineage>
</organism>
<reference evidence="2" key="1">
    <citation type="submission" date="2021-01" db="EMBL/GenBank/DDBJ databases">
        <title>Whole genome shotgun sequence of Virgisporangium aliadipatigenens NBRC 105644.</title>
        <authorList>
            <person name="Komaki H."/>
            <person name="Tamura T."/>
        </authorList>
    </citation>
    <scope>NUCLEOTIDE SEQUENCE</scope>
    <source>
        <strain evidence="2">NBRC 105644</strain>
    </source>
</reference>
<dbReference type="SUPFAM" id="SSF46785">
    <property type="entry name" value="Winged helix' DNA-binding domain"/>
    <property type="match status" value="1"/>
</dbReference>
<sequence length="153" mass="17448">MVEHMGTDWLTDDEQRAWRAYLRMQGRITAALHRQLQQDSGLSLPDYDVLVALTDASTGRLRPFELQRALMWEQSRLSHHLNRMERRGLIGREPCDDDGRGAFVVLTEAGRAAITDAAPGHVETVRRLFFDRLDPRQVKAVDEIARAVLAELD</sequence>
<dbReference type="PANTHER" id="PTHR33164:SF99">
    <property type="entry name" value="MARR FAMILY REGULATORY PROTEIN"/>
    <property type="match status" value="1"/>
</dbReference>
<dbReference type="Pfam" id="PF12802">
    <property type="entry name" value="MarR_2"/>
    <property type="match status" value="1"/>
</dbReference>
<accession>A0A8J4DNE2</accession>
<evidence type="ECO:0000259" key="1">
    <source>
        <dbReference type="PROSITE" id="PS50995"/>
    </source>
</evidence>
<dbReference type="Gene3D" id="1.10.10.10">
    <property type="entry name" value="Winged helix-like DNA-binding domain superfamily/Winged helix DNA-binding domain"/>
    <property type="match status" value="1"/>
</dbReference>
<name>A0A8J4DNE2_9ACTN</name>
<protein>
    <submittedName>
        <fullName evidence="2">MarR family transcriptional regulator</fullName>
    </submittedName>
</protein>
<evidence type="ECO:0000313" key="3">
    <source>
        <dbReference type="Proteomes" id="UP000619260"/>
    </source>
</evidence>
<dbReference type="EMBL" id="BOPF01000002">
    <property type="protein sequence ID" value="GIJ43437.1"/>
    <property type="molecule type" value="Genomic_DNA"/>
</dbReference>
<dbReference type="GO" id="GO:0003700">
    <property type="term" value="F:DNA-binding transcription factor activity"/>
    <property type="evidence" value="ECO:0007669"/>
    <property type="project" value="InterPro"/>
</dbReference>
<dbReference type="GO" id="GO:0006950">
    <property type="term" value="P:response to stress"/>
    <property type="evidence" value="ECO:0007669"/>
    <property type="project" value="TreeGrafter"/>
</dbReference>
<dbReference type="AlphaFoldDB" id="A0A8J4DNE2"/>
<dbReference type="PRINTS" id="PR00598">
    <property type="entry name" value="HTHMARR"/>
</dbReference>
<keyword evidence="3" id="KW-1185">Reference proteome</keyword>